<dbReference type="AlphaFoldDB" id="A0A919I7N5"/>
<evidence type="ECO:0000313" key="1">
    <source>
        <dbReference type="EMBL" id="GHK57466.1"/>
    </source>
</evidence>
<organism evidence="1 2">
    <name type="scientific">Klebsiella pneumoniae</name>
    <dbReference type="NCBI Taxonomy" id="573"/>
    <lineage>
        <taxon>Bacteria</taxon>
        <taxon>Pseudomonadati</taxon>
        <taxon>Pseudomonadota</taxon>
        <taxon>Gammaproteobacteria</taxon>
        <taxon>Enterobacterales</taxon>
        <taxon>Enterobacteriaceae</taxon>
        <taxon>Klebsiella/Raoultella group</taxon>
        <taxon>Klebsiella</taxon>
        <taxon>Klebsiella pneumoniae complex</taxon>
    </lineage>
</organism>
<proteinExistence type="predicted"/>
<sequence>MRQLKEDIDIEARLVAGVPAVKAPARRHPHVANQHGSHSFIVHLITQALNKLNQIRMTEVATLIGTHHLIAGGTQGERLGANDTAIGKRAD</sequence>
<comment type="caution">
    <text evidence="1">The sequence shown here is derived from an EMBL/GenBank/DDBJ whole genome shotgun (WGS) entry which is preliminary data.</text>
</comment>
<accession>A0A919I7N5</accession>
<evidence type="ECO:0000313" key="2">
    <source>
        <dbReference type="Proteomes" id="UP000655094"/>
    </source>
</evidence>
<gene>
    <name evidence="1" type="ORF">KPZU09_72020</name>
</gene>
<name>A0A919I7N5_KLEPN</name>
<dbReference type="EMBL" id="BNFF01000002">
    <property type="protein sequence ID" value="GHK57466.1"/>
    <property type="molecule type" value="Genomic_DNA"/>
</dbReference>
<reference evidence="1" key="1">
    <citation type="submission" date="2020-10" db="EMBL/GenBank/DDBJ databases">
        <title>Genome Sequence of ESBL Producing Zambian Clinical Strains.</title>
        <authorList>
            <person name="Shawa M."/>
            <person name="Furuta Y."/>
            <person name="Simbotwe M."/>
            <person name="Mulenga E."/>
            <person name="Mubanga M."/>
            <person name="Mulenga G."/>
            <person name="Kaile C."/>
            <person name="Zorigt T."/>
            <person name="Hang'ombe B."/>
            <person name="Higashi H."/>
        </authorList>
    </citation>
    <scope>NUCLEOTIDE SEQUENCE</scope>
    <source>
        <strain evidence="1">Zam_UTH_09</strain>
    </source>
</reference>
<protein>
    <submittedName>
        <fullName evidence="1">Uncharacterized protein</fullName>
    </submittedName>
</protein>
<dbReference type="Proteomes" id="UP000655094">
    <property type="component" value="Unassembled WGS sequence"/>
</dbReference>